<evidence type="ECO:0000313" key="2">
    <source>
        <dbReference type="EMBL" id="MBB4982443.1"/>
    </source>
</evidence>
<evidence type="ECO:0000313" key="3">
    <source>
        <dbReference type="Proteomes" id="UP000582643"/>
    </source>
</evidence>
<dbReference type="GO" id="GO:0004074">
    <property type="term" value="F:biliverdin reductase [NAD(P)H] activity"/>
    <property type="evidence" value="ECO:0007669"/>
    <property type="project" value="TreeGrafter"/>
</dbReference>
<name>A0A7W7XCQ0_9ACTN</name>
<dbReference type="Pfam" id="PF13460">
    <property type="entry name" value="NAD_binding_10"/>
    <property type="match status" value="1"/>
</dbReference>
<dbReference type="PANTHER" id="PTHR43355">
    <property type="entry name" value="FLAVIN REDUCTASE (NADPH)"/>
    <property type="match status" value="1"/>
</dbReference>
<dbReference type="GO" id="GO:0042602">
    <property type="term" value="F:riboflavin reductase (NADPH) activity"/>
    <property type="evidence" value="ECO:0007669"/>
    <property type="project" value="TreeGrafter"/>
</dbReference>
<dbReference type="InterPro" id="IPR051606">
    <property type="entry name" value="Polyketide_Oxido-like"/>
</dbReference>
<dbReference type="RefSeq" id="WP_116159938.1">
    <property type="nucleotide sequence ID" value="NZ_JACHJY010000004.1"/>
</dbReference>
<feature type="domain" description="NAD(P)-binding" evidence="1">
    <location>
        <begin position="7"/>
        <end position="204"/>
    </location>
</feature>
<keyword evidence="3" id="KW-1185">Reference proteome</keyword>
<dbReference type="InterPro" id="IPR016040">
    <property type="entry name" value="NAD(P)-bd_dom"/>
</dbReference>
<dbReference type="EMBL" id="JACHJY010000004">
    <property type="protein sequence ID" value="MBB4982443.1"/>
    <property type="molecule type" value="Genomic_DNA"/>
</dbReference>
<dbReference type="PANTHER" id="PTHR43355:SF2">
    <property type="entry name" value="FLAVIN REDUCTASE (NADPH)"/>
    <property type="match status" value="1"/>
</dbReference>
<organism evidence="2 3">
    <name type="scientific">Streptomyces nymphaeiformis</name>
    <dbReference type="NCBI Taxonomy" id="2663842"/>
    <lineage>
        <taxon>Bacteria</taxon>
        <taxon>Bacillati</taxon>
        <taxon>Actinomycetota</taxon>
        <taxon>Actinomycetes</taxon>
        <taxon>Kitasatosporales</taxon>
        <taxon>Streptomycetaceae</taxon>
        <taxon>Streptomyces</taxon>
    </lineage>
</organism>
<accession>A0A7W7XCQ0</accession>
<evidence type="ECO:0000259" key="1">
    <source>
        <dbReference type="Pfam" id="PF13460"/>
    </source>
</evidence>
<dbReference type="InterPro" id="IPR036291">
    <property type="entry name" value="NAD(P)-bd_dom_sf"/>
</dbReference>
<protein>
    <submittedName>
        <fullName evidence="2">Putative NADH-flavin reductase</fullName>
    </submittedName>
</protein>
<comment type="caution">
    <text evidence="2">The sequence shown here is derived from an EMBL/GenBank/DDBJ whole genome shotgun (WGS) entry which is preliminary data.</text>
</comment>
<dbReference type="AlphaFoldDB" id="A0A7W7XCQ0"/>
<reference evidence="2 3" key="1">
    <citation type="submission" date="2020-08" db="EMBL/GenBank/DDBJ databases">
        <title>Genomic Encyclopedia of Type Strains, Phase III (KMG-III): the genomes of soil and plant-associated and newly described type strains.</title>
        <authorList>
            <person name="Whitman W."/>
        </authorList>
    </citation>
    <scope>NUCLEOTIDE SEQUENCE [LARGE SCALE GENOMIC DNA]</scope>
    <source>
        <strain evidence="2 3">SFB5A</strain>
    </source>
</reference>
<dbReference type="SUPFAM" id="SSF51735">
    <property type="entry name" value="NAD(P)-binding Rossmann-fold domains"/>
    <property type="match status" value="1"/>
</dbReference>
<dbReference type="Gene3D" id="3.40.50.720">
    <property type="entry name" value="NAD(P)-binding Rossmann-like Domain"/>
    <property type="match status" value="1"/>
</dbReference>
<sequence length="216" mass="23296">MKLMLFGVTGGTGAQLLAQALGAGHQVTAVARDPARVPVTDPDAPLTVLPGDALAPETWRQAVAGHDAVLSCLGSTDRKHPTTVYSQGTRNLVEAMRASGVGRLLCLSSAGLEITPEVPLPQRLVTRYVIQRLYRHGYADMARMESLVRSPAADGTAWTVVRPPMLTDGPLTGTYRTAENARLERPKSLSRADLAHYLLTHVDDRRAHRAVVEVAY</sequence>
<dbReference type="Proteomes" id="UP000582643">
    <property type="component" value="Unassembled WGS sequence"/>
</dbReference>
<gene>
    <name evidence="2" type="ORF">GGE06_003353</name>
</gene>
<proteinExistence type="predicted"/>